<dbReference type="InterPro" id="IPR002942">
    <property type="entry name" value="S4_RNA-bd"/>
</dbReference>
<accession>A0A366HH34</accession>
<dbReference type="SMART" id="SM00363">
    <property type="entry name" value="S4"/>
    <property type="match status" value="1"/>
</dbReference>
<evidence type="ECO:0000313" key="4">
    <source>
        <dbReference type="Proteomes" id="UP000253426"/>
    </source>
</evidence>
<dbReference type="PROSITE" id="PS50889">
    <property type="entry name" value="S4"/>
    <property type="match status" value="1"/>
</dbReference>
<sequence length="124" mass="14282">MRADLYLHHIRIFKTRSLATQACNKGNVRIDGQHLKPARDLKLGETLDVERGELKLVLRVLDFPASRVGAPLVSKYVENLTPEENYVRAAEIRREKELVMPGILAAKPDKKQLRQIRELMERNL</sequence>
<keyword evidence="1" id="KW-0694">RNA-binding</keyword>
<protein>
    <submittedName>
        <fullName evidence="3">Heat shock protein Hsp15</fullName>
    </submittedName>
</protein>
<feature type="domain" description="RNA-binding S4" evidence="2">
    <location>
        <begin position="1"/>
        <end position="62"/>
    </location>
</feature>
<evidence type="ECO:0000259" key="2">
    <source>
        <dbReference type="SMART" id="SM00363"/>
    </source>
</evidence>
<dbReference type="Gene3D" id="3.10.290.10">
    <property type="entry name" value="RNA-binding S4 domain"/>
    <property type="match status" value="1"/>
</dbReference>
<evidence type="ECO:0000256" key="1">
    <source>
        <dbReference type="PROSITE-ProRule" id="PRU00182"/>
    </source>
</evidence>
<dbReference type="GO" id="GO:0003723">
    <property type="term" value="F:RNA binding"/>
    <property type="evidence" value="ECO:0007669"/>
    <property type="project" value="UniProtKB-KW"/>
</dbReference>
<keyword evidence="3" id="KW-0346">Stress response</keyword>
<name>A0A366HH34_9BACT</name>
<dbReference type="AlphaFoldDB" id="A0A366HH34"/>
<comment type="caution">
    <text evidence="3">The sequence shown here is derived from an EMBL/GenBank/DDBJ whole genome shotgun (WGS) entry which is preliminary data.</text>
</comment>
<dbReference type="Pfam" id="PF01479">
    <property type="entry name" value="S4"/>
    <property type="match status" value="1"/>
</dbReference>
<dbReference type="CDD" id="cd00165">
    <property type="entry name" value="S4"/>
    <property type="match status" value="1"/>
</dbReference>
<dbReference type="RefSeq" id="WP_113960114.1">
    <property type="nucleotide sequence ID" value="NZ_QNRR01000007.1"/>
</dbReference>
<evidence type="ECO:0000313" key="3">
    <source>
        <dbReference type="EMBL" id="RBP41491.1"/>
    </source>
</evidence>
<dbReference type="EMBL" id="QNRR01000007">
    <property type="protein sequence ID" value="RBP41491.1"/>
    <property type="molecule type" value="Genomic_DNA"/>
</dbReference>
<dbReference type="Proteomes" id="UP000253426">
    <property type="component" value="Unassembled WGS sequence"/>
</dbReference>
<reference evidence="3 4" key="1">
    <citation type="submission" date="2018-06" db="EMBL/GenBank/DDBJ databases">
        <title>Genomic Encyclopedia of Type Strains, Phase IV (KMG-IV): sequencing the most valuable type-strain genomes for metagenomic binning, comparative biology and taxonomic classification.</title>
        <authorList>
            <person name="Goeker M."/>
        </authorList>
    </citation>
    <scope>NUCLEOTIDE SEQUENCE [LARGE SCALE GENOMIC DNA]</scope>
    <source>
        <strain evidence="3 4">DSM 25532</strain>
    </source>
</reference>
<dbReference type="InterPro" id="IPR036986">
    <property type="entry name" value="S4_RNA-bd_sf"/>
</dbReference>
<keyword evidence="4" id="KW-1185">Reference proteome</keyword>
<proteinExistence type="predicted"/>
<dbReference type="SUPFAM" id="SSF55174">
    <property type="entry name" value="Alpha-L RNA-binding motif"/>
    <property type="match status" value="1"/>
</dbReference>
<organism evidence="3 4">
    <name type="scientific">Roseimicrobium gellanilyticum</name>
    <dbReference type="NCBI Taxonomy" id="748857"/>
    <lineage>
        <taxon>Bacteria</taxon>
        <taxon>Pseudomonadati</taxon>
        <taxon>Verrucomicrobiota</taxon>
        <taxon>Verrucomicrobiia</taxon>
        <taxon>Verrucomicrobiales</taxon>
        <taxon>Verrucomicrobiaceae</taxon>
        <taxon>Roseimicrobium</taxon>
    </lineage>
</organism>
<gene>
    <name evidence="3" type="ORF">DES53_107324</name>
</gene>
<dbReference type="OrthoDB" id="9797176at2"/>